<name>A0ABR0F053_ZASCE</name>
<gene>
    <name evidence="10" type="ORF">PRZ48_000519</name>
</gene>
<dbReference type="InterPro" id="IPR050925">
    <property type="entry name" value="Rhomboid_protease_S54"/>
</dbReference>
<feature type="transmembrane region" description="Helical" evidence="8">
    <location>
        <begin position="277"/>
        <end position="295"/>
    </location>
</feature>
<keyword evidence="11" id="KW-1185">Reference proteome</keyword>
<dbReference type="SUPFAM" id="SSF144091">
    <property type="entry name" value="Rhomboid-like"/>
    <property type="match status" value="1"/>
</dbReference>
<evidence type="ECO:0000256" key="7">
    <source>
        <dbReference type="SAM" id="MobiDB-lite"/>
    </source>
</evidence>
<evidence type="ECO:0000313" key="10">
    <source>
        <dbReference type="EMBL" id="KAK4506786.1"/>
    </source>
</evidence>
<organism evidence="10 11">
    <name type="scientific">Zasmidium cellare</name>
    <name type="common">Wine cellar mold</name>
    <name type="synonym">Racodium cellare</name>
    <dbReference type="NCBI Taxonomy" id="395010"/>
    <lineage>
        <taxon>Eukaryota</taxon>
        <taxon>Fungi</taxon>
        <taxon>Dikarya</taxon>
        <taxon>Ascomycota</taxon>
        <taxon>Pezizomycotina</taxon>
        <taxon>Dothideomycetes</taxon>
        <taxon>Dothideomycetidae</taxon>
        <taxon>Mycosphaerellales</taxon>
        <taxon>Mycosphaerellaceae</taxon>
        <taxon>Zasmidium</taxon>
    </lineage>
</organism>
<dbReference type="PANTHER" id="PTHR43731:SF14">
    <property type="entry name" value="PRESENILIN-ASSOCIATED RHOMBOID-LIKE PROTEIN, MITOCHONDRIAL"/>
    <property type="match status" value="1"/>
</dbReference>
<evidence type="ECO:0000256" key="1">
    <source>
        <dbReference type="ARBA" id="ARBA00004141"/>
    </source>
</evidence>
<feature type="compositionally biased region" description="Acidic residues" evidence="7">
    <location>
        <begin position="312"/>
        <end position="326"/>
    </location>
</feature>
<comment type="similarity">
    <text evidence="2">Belongs to the peptidase S54 family.</text>
</comment>
<dbReference type="Pfam" id="PF01694">
    <property type="entry name" value="Rhomboid"/>
    <property type="match status" value="1"/>
</dbReference>
<dbReference type="InterPro" id="IPR022764">
    <property type="entry name" value="Peptidase_S54_rhomboid_dom"/>
</dbReference>
<reference evidence="10 11" key="1">
    <citation type="journal article" date="2023" name="G3 (Bethesda)">
        <title>A chromosome-level genome assembly of Zasmidium syzygii isolated from banana leaves.</title>
        <authorList>
            <person name="van Westerhoven A.C."/>
            <person name="Mehrabi R."/>
            <person name="Talebi R."/>
            <person name="Steentjes M.B.F."/>
            <person name="Corcolon B."/>
            <person name="Chong P.A."/>
            <person name="Kema G.H.J."/>
            <person name="Seidl M.F."/>
        </authorList>
    </citation>
    <scope>NUCLEOTIDE SEQUENCE [LARGE SCALE GENOMIC DNA]</scope>
    <source>
        <strain evidence="10 11">P124</strain>
    </source>
</reference>
<dbReference type="Proteomes" id="UP001305779">
    <property type="component" value="Unassembled WGS sequence"/>
</dbReference>
<feature type="transmembrane region" description="Helical" evidence="8">
    <location>
        <begin position="207"/>
        <end position="226"/>
    </location>
</feature>
<accession>A0ABR0F053</accession>
<feature type="region of interest" description="Disordered" evidence="7">
    <location>
        <begin position="304"/>
        <end position="340"/>
    </location>
</feature>
<evidence type="ECO:0000256" key="2">
    <source>
        <dbReference type="ARBA" id="ARBA00009045"/>
    </source>
</evidence>
<feature type="domain" description="Peptidase S54 rhomboid" evidence="9">
    <location>
        <begin position="133"/>
        <end position="298"/>
    </location>
</feature>
<sequence>MEVFAPIQHTQIEWFTQWCKDRHAAAEEPLTPESLAFEQREPDPSSQTAFRVLALLNLPAFLHFTTIHSRAIIQAKKNYATWSKTSLLGRLTSPLLEAWNWKDSIIANRTHVLSATATSLWTKRFGLSSTSPLHTWLTSGFTHRDFLHLAGNMAALFLYAPVCARVPGMSASHVAAITIGSSIFASAAQLVDWHYNYPRLFLSGSRIAMGASGIVAAFVALAAVAAPPATRVRIPFTEFRTQIRGWAVTQFTVDLLGCLAVHAERLSKRGLRREPKVCFAAHLGGAVFGVLYYYVVLKELEGKGAEGKESDGGEEPEVSQEKEEDPPTSVDDSPVIVETP</sequence>
<protein>
    <recommendedName>
        <fullName evidence="9">Peptidase S54 rhomboid domain-containing protein</fullName>
    </recommendedName>
</protein>
<keyword evidence="5 8" id="KW-1133">Transmembrane helix</keyword>
<comment type="subcellular location">
    <subcellularLocation>
        <location evidence="1">Membrane</location>
        <topology evidence="1">Multi-pass membrane protein</topology>
    </subcellularLocation>
</comment>
<evidence type="ECO:0000256" key="4">
    <source>
        <dbReference type="ARBA" id="ARBA00022801"/>
    </source>
</evidence>
<keyword evidence="6 8" id="KW-0472">Membrane</keyword>
<evidence type="ECO:0000256" key="3">
    <source>
        <dbReference type="ARBA" id="ARBA00022692"/>
    </source>
</evidence>
<dbReference type="PANTHER" id="PTHR43731">
    <property type="entry name" value="RHOMBOID PROTEASE"/>
    <property type="match status" value="1"/>
</dbReference>
<dbReference type="Gene3D" id="1.20.1540.10">
    <property type="entry name" value="Rhomboid-like"/>
    <property type="match status" value="1"/>
</dbReference>
<evidence type="ECO:0000256" key="8">
    <source>
        <dbReference type="SAM" id="Phobius"/>
    </source>
</evidence>
<evidence type="ECO:0000256" key="6">
    <source>
        <dbReference type="ARBA" id="ARBA00023136"/>
    </source>
</evidence>
<keyword evidence="3 8" id="KW-0812">Transmembrane</keyword>
<evidence type="ECO:0000259" key="9">
    <source>
        <dbReference type="Pfam" id="PF01694"/>
    </source>
</evidence>
<comment type="caution">
    <text evidence="10">The sequence shown here is derived from an EMBL/GenBank/DDBJ whole genome shotgun (WGS) entry which is preliminary data.</text>
</comment>
<dbReference type="InterPro" id="IPR035952">
    <property type="entry name" value="Rhomboid-like_sf"/>
</dbReference>
<dbReference type="EMBL" id="JAXOVC010000001">
    <property type="protein sequence ID" value="KAK4506786.1"/>
    <property type="molecule type" value="Genomic_DNA"/>
</dbReference>
<evidence type="ECO:0000256" key="5">
    <source>
        <dbReference type="ARBA" id="ARBA00022989"/>
    </source>
</evidence>
<evidence type="ECO:0000313" key="11">
    <source>
        <dbReference type="Proteomes" id="UP001305779"/>
    </source>
</evidence>
<keyword evidence="4" id="KW-0378">Hydrolase</keyword>
<proteinExistence type="inferred from homology"/>